<dbReference type="Proteomes" id="UP000320475">
    <property type="component" value="Unassembled WGS sequence"/>
</dbReference>
<dbReference type="AlphaFoldDB" id="A0A507C8H7"/>
<feature type="signal peptide" evidence="1">
    <location>
        <begin position="1"/>
        <end position="18"/>
    </location>
</feature>
<evidence type="ECO:0000313" key="3">
    <source>
        <dbReference type="Proteomes" id="UP000320475"/>
    </source>
</evidence>
<comment type="caution">
    <text evidence="2">The sequence shown here is derived from an EMBL/GenBank/DDBJ whole genome shotgun (WGS) entry which is preliminary data.</text>
</comment>
<proteinExistence type="predicted"/>
<sequence>MLTLYILISILLLQSSHSADTDPTVDQLNAWRDHIRGFRHNHVDLVERKLDVGLETRLFDAVDTVALITYAEYWVGQGFRLSIEGQDILAGLFIAEIVPEGAPLTLASLKKLPENLSQDFLELYWECYETIRHVMYIFQDRMVCLTELQVGDFNWYSSAQKECEEKLRQMVFQAIFGLTDNQIKNCQSVSACNMLMATERVRLAEVIIEFQKDDVPVLSSLTQAHIIMINTPDWCKEDSSIDVHSESSALSEPTIENLIYSVHSSALVAQKLDLISTAISRFLATLPSGSWEESDIGIITNGLDYKIYEIIRLKRAQNYHLRKVEEYKKQLARMLKKYLKNKSPTGGVAPTIFLQLCPSDVPPQYLKMAKEVHLDRIGESASDVTSEIDEAKSQSALCQAFHSSSSSSHGRLGCGCIVRSFTDRLWPR</sequence>
<accession>A0A507C8H7</accession>
<evidence type="ECO:0000256" key="1">
    <source>
        <dbReference type="SAM" id="SignalP"/>
    </source>
</evidence>
<dbReference type="VEuPathDB" id="FungiDB:SeMB42_g07694"/>
<feature type="chain" id="PRO_5021508920" evidence="1">
    <location>
        <begin position="19"/>
        <end position="428"/>
    </location>
</feature>
<gene>
    <name evidence="2" type="ORF">SeLEV6574_g08299</name>
</gene>
<protein>
    <submittedName>
        <fullName evidence="2">Uncharacterized protein</fullName>
    </submittedName>
</protein>
<organism evidence="2 3">
    <name type="scientific">Synchytrium endobioticum</name>
    <dbReference type="NCBI Taxonomy" id="286115"/>
    <lineage>
        <taxon>Eukaryota</taxon>
        <taxon>Fungi</taxon>
        <taxon>Fungi incertae sedis</taxon>
        <taxon>Chytridiomycota</taxon>
        <taxon>Chytridiomycota incertae sedis</taxon>
        <taxon>Chytridiomycetes</taxon>
        <taxon>Synchytriales</taxon>
        <taxon>Synchytriaceae</taxon>
        <taxon>Synchytrium</taxon>
    </lineage>
</organism>
<evidence type="ECO:0000313" key="2">
    <source>
        <dbReference type="EMBL" id="TPX34284.1"/>
    </source>
</evidence>
<keyword evidence="1" id="KW-0732">Signal</keyword>
<dbReference type="EMBL" id="QEAM01000834">
    <property type="protein sequence ID" value="TPX34284.1"/>
    <property type="molecule type" value="Genomic_DNA"/>
</dbReference>
<reference evidence="2 3" key="1">
    <citation type="journal article" date="2019" name="Sci. Rep.">
        <title>Comparative genomics of chytrid fungi reveal insights into the obligate biotrophic and pathogenic lifestyle of Synchytrium endobioticum.</title>
        <authorList>
            <person name="van de Vossenberg B.T.L.H."/>
            <person name="Warris S."/>
            <person name="Nguyen H.D.T."/>
            <person name="van Gent-Pelzer M.P.E."/>
            <person name="Joly D.L."/>
            <person name="van de Geest H.C."/>
            <person name="Bonants P.J.M."/>
            <person name="Smith D.S."/>
            <person name="Levesque C.A."/>
            <person name="van der Lee T.A.J."/>
        </authorList>
    </citation>
    <scope>NUCLEOTIDE SEQUENCE [LARGE SCALE GENOMIC DNA]</scope>
    <source>
        <strain evidence="2 3">LEV6574</strain>
    </source>
</reference>
<name>A0A507C8H7_9FUNG</name>